<dbReference type="HOGENOM" id="CLU_000445_70_2_6"/>
<keyword evidence="1" id="KW-0597">Phosphoprotein</keyword>
<dbReference type="SMART" id="SM00448">
    <property type="entry name" value="REC"/>
    <property type="match status" value="1"/>
</dbReference>
<evidence type="ECO:0000256" key="1">
    <source>
        <dbReference type="PROSITE-ProRule" id="PRU00169"/>
    </source>
</evidence>
<dbReference type="OrthoDB" id="9812358at2"/>
<protein>
    <submittedName>
        <fullName evidence="4">Regulatory protein for cyclic-di-GMP, EAL domain protein</fullName>
    </submittedName>
</protein>
<feature type="domain" description="Response regulatory" evidence="2">
    <location>
        <begin position="8"/>
        <end position="130"/>
    </location>
</feature>
<dbReference type="PROSITE" id="PS50110">
    <property type="entry name" value="RESPONSE_REGULATORY"/>
    <property type="match status" value="1"/>
</dbReference>
<name>A1SS74_PSYIN</name>
<proteinExistence type="predicted"/>
<dbReference type="Pfam" id="PF00072">
    <property type="entry name" value="Response_reg"/>
    <property type="match status" value="1"/>
</dbReference>
<dbReference type="eggNOG" id="COG0784">
    <property type="taxonomic scope" value="Bacteria"/>
</dbReference>
<dbReference type="STRING" id="357804.Ping_0483"/>
<dbReference type="Proteomes" id="UP000000639">
    <property type="component" value="Chromosome"/>
</dbReference>
<dbReference type="SMART" id="SM00052">
    <property type="entry name" value="EAL"/>
    <property type="match status" value="1"/>
</dbReference>
<dbReference type="PROSITE" id="PS50883">
    <property type="entry name" value="EAL"/>
    <property type="match status" value="1"/>
</dbReference>
<dbReference type="AlphaFoldDB" id="A1SS74"/>
<organism evidence="4 5">
    <name type="scientific">Psychromonas ingrahamii (strain DSM 17664 / CCUG 51855 / 37)</name>
    <dbReference type="NCBI Taxonomy" id="357804"/>
    <lineage>
        <taxon>Bacteria</taxon>
        <taxon>Pseudomonadati</taxon>
        <taxon>Pseudomonadota</taxon>
        <taxon>Gammaproteobacteria</taxon>
        <taxon>Alteromonadales</taxon>
        <taxon>Psychromonadaceae</taxon>
        <taxon>Psychromonas</taxon>
    </lineage>
</organism>
<dbReference type="Pfam" id="PF00563">
    <property type="entry name" value="EAL"/>
    <property type="match status" value="1"/>
</dbReference>
<dbReference type="Gene3D" id="3.20.20.450">
    <property type="entry name" value="EAL domain"/>
    <property type="match status" value="1"/>
</dbReference>
<accession>A1SS74</accession>
<dbReference type="InterPro" id="IPR050706">
    <property type="entry name" value="Cyclic-di-GMP_PDE-like"/>
</dbReference>
<dbReference type="RefSeq" id="WP_011768898.1">
    <property type="nucleotide sequence ID" value="NC_008709.1"/>
</dbReference>
<dbReference type="Gene3D" id="3.40.50.2300">
    <property type="match status" value="1"/>
</dbReference>
<dbReference type="GO" id="GO:0000160">
    <property type="term" value="P:phosphorelay signal transduction system"/>
    <property type="evidence" value="ECO:0007669"/>
    <property type="project" value="InterPro"/>
</dbReference>
<evidence type="ECO:0000313" key="4">
    <source>
        <dbReference type="EMBL" id="ABM02339.1"/>
    </source>
</evidence>
<gene>
    <name evidence="4" type="ordered locus">Ping_0483</name>
</gene>
<dbReference type="CDD" id="cd01948">
    <property type="entry name" value="EAL"/>
    <property type="match status" value="1"/>
</dbReference>
<dbReference type="SUPFAM" id="SSF52172">
    <property type="entry name" value="CheY-like"/>
    <property type="match status" value="1"/>
</dbReference>
<evidence type="ECO:0000259" key="3">
    <source>
        <dbReference type="PROSITE" id="PS50883"/>
    </source>
</evidence>
<dbReference type="InterPro" id="IPR035919">
    <property type="entry name" value="EAL_sf"/>
</dbReference>
<reference evidence="4 5" key="1">
    <citation type="submission" date="2007-01" db="EMBL/GenBank/DDBJ databases">
        <title>Complete sequence of Psychromonas ingrahamii 37.</title>
        <authorList>
            <consortium name="US DOE Joint Genome Institute"/>
            <person name="Copeland A."/>
            <person name="Lucas S."/>
            <person name="Lapidus A."/>
            <person name="Barry K."/>
            <person name="Detter J.C."/>
            <person name="Glavina del Rio T."/>
            <person name="Hammon N."/>
            <person name="Israni S."/>
            <person name="Dalin E."/>
            <person name="Tice H."/>
            <person name="Pitluck S."/>
            <person name="Thompson L.S."/>
            <person name="Brettin T."/>
            <person name="Bruce D."/>
            <person name="Han C."/>
            <person name="Tapia R."/>
            <person name="Schmutz J."/>
            <person name="Larimer F."/>
            <person name="Land M."/>
            <person name="Hauser L."/>
            <person name="Kyrpides N."/>
            <person name="Ivanova N."/>
            <person name="Staley J."/>
            <person name="Richardson P."/>
        </authorList>
    </citation>
    <scope>NUCLEOTIDE SEQUENCE [LARGE SCALE GENOMIC DNA]</scope>
    <source>
        <strain evidence="4 5">37</strain>
    </source>
</reference>
<dbReference type="PANTHER" id="PTHR33121:SF79">
    <property type="entry name" value="CYCLIC DI-GMP PHOSPHODIESTERASE PDED-RELATED"/>
    <property type="match status" value="1"/>
</dbReference>
<dbReference type="PANTHER" id="PTHR33121">
    <property type="entry name" value="CYCLIC DI-GMP PHOSPHODIESTERASE PDEF"/>
    <property type="match status" value="1"/>
</dbReference>
<feature type="modified residue" description="4-aspartylphosphate" evidence="1">
    <location>
        <position position="60"/>
    </location>
</feature>
<dbReference type="KEGG" id="pin:Ping_0483"/>
<feature type="domain" description="EAL" evidence="3">
    <location>
        <begin position="142"/>
        <end position="395"/>
    </location>
</feature>
<dbReference type="EMBL" id="CP000510">
    <property type="protein sequence ID" value="ABM02339.1"/>
    <property type="molecule type" value="Genomic_DNA"/>
</dbReference>
<dbReference type="SUPFAM" id="SSF141868">
    <property type="entry name" value="EAL domain-like"/>
    <property type="match status" value="1"/>
</dbReference>
<dbReference type="InterPro" id="IPR011006">
    <property type="entry name" value="CheY-like_superfamily"/>
</dbReference>
<keyword evidence="5" id="KW-1185">Reference proteome</keyword>
<dbReference type="eggNOG" id="COG2200">
    <property type="taxonomic scope" value="Bacteria"/>
</dbReference>
<evidence type="ECO:0000313" key="5">
    <source>
        <dbReference type="Proteomes" id="UP000000639"/>
    </source>
</evidence>
<evidence type="ECO:0000259" key="2">
    <source>
        <dbReference type="PROSITE" id="PS50110"/>
    </source>
</evidence>
<dbReference type="InterPro" id="IPR001633">
    <property type="entry name" value="EAL_dom"/>
</dbReference>
<sequence length="406" mass="45004">MVSKSSLNILIIDDQPFMLKLLEHMLISLGFNQPTIYDNGKKALASLDSASSQTNLILLDLNMPEMDGIEVVRHLAGKSYSGSIILVSGEDARMLQSVERLVRAHNIPLLGSLQKPINPKDLSILIDSWEPPSYVNPPAVKKIYGADDVRAAIVNHQLVNYYQPKVDVANGKVMGVETLVRWRHPQDGLVFPDQFIGVAEDNGLINDLTREVISDAFSQTKIWLDAGLSLRVAVNLSMENLDSLEFTDYVTTAAATAGIIPDDIVLEVTESRLIKSLTTPMEVLTRLRLKRFHLSIDDFGTGHSSLMQLLDLPFNELKVDQGFVHGAASNEKLCSIYNASLSLAQQLGMKSVAEGVEDQADWDFIRSSGCDLAQGYYIAKPMPADEIHDWIIKWEANRVNLITPYD</sequence>
<dbReference type="InterPro" id="IPR001789">
    <property type="entry name" value="Sig_transdc_resp-reg_receiver"/>
</dbReference>
<dbReference type="GO" id="GO:0071111">
    <property type="term" value="F:cyclic-guanylate-specific phosphodiesterase activity"/>
    <property type="evidence" value="ECO:0007669"/>
    <property type="project" value="InterPro"/>
</dbReference>